<comment type="caution">
    <text evidence="2">The sequence shown here is derived from an EMBL/GenBank/DDBJ whole genome shotgun (WGS) entry which is preliminary data.</text>
</comment>
<feature type="compositionally biased region" description="Polar residues" evidence="1">
    <location>
        <begin position="63"/>
        <end position="73"/>
    </location>
</feature>
<gene>
    <name evidence="2" type="ORF">FHR38_004077</name>
</gene>
<dbReference type="AlphaFoldDB" id="A0A7W7SSZ1"/>
<dbReference type="Proteomes" id="UP000578819">
    <property type="component" value="Unassembled WGS sequence"/>
</dbReference>
<dbReference type="EMBL" id="JACHJW010000001">
    <property type="protein sequence ID" value="MBB4960344.1"/>
    <property type="molecule type" value="Genomic_DNA"/>
</dbReference>
<sequence>MPAVDGHGEDGITAHQFDVAAFGIDTPPEEPVTGPDPTVADHPEQNAGLDMALGRPTHYIPSSGDTRSAVSPG</sequence>
<evidence type="ECO:0000313" key="3">
    <source>
        <dbReference type="Proteomes" id="UP000578819"/>
    </source>
</evidence>
<evidence type="ECO:0000256" key="1">
    <source>
        <dbReference type="SAM" id="MobiDB-lite"/>
    </source>
</evidence>
<keyword evidence="3" id="KW-1185">Reference proteome</keyword>
<protein>
    <submittedName>
        <fullName evidence="2">Uncharacterized protein</fullName>
    </submittedName>
</protein>
<evidence type="ECO:0000313" key="2">
    <source>
        <dbReference type="EMBL" id="MBB4960344.1"/>
    </source>
</evidence>
<name>A0A7W7SSZ1_9ACTN</name>
<organism evidence="2 3">
    <name type="scientific">Micromonospora polyrhachis</name>
    <dbReference type="NCBI Taxonomy" id="1282883"/>
    <lineage>
        <taxon>Bacteria</taxon>
        <taxon>Bacillati</taxon>
        <taxon>Actinomycetota</taxon>
        <taxon>Actinomycetes</taxon>
        <taxon>Micromonosporales</taxon>
        <taxon>Micromonosporaceae</taxon>
        <taxon>Micromonospora</taxon>
    </lineage>
</organism>
<feature type="region of interest" description="Disordered" evidence="1">
    <location>
        <begin position="24"/>
        <end position="73"/>
    </location>
</feature>
<accession>A0A7W7SSZ1</accession>
<reference evidence="2 3" key="1">
    <citation type="submission" date="2020-08" db="EMBL/GenBank/DDBJ databases">
        <title>Sequencing the genomes of 1000 actinobacteria strains.</title>
        <authorList>
            <person name="Klenk H.-P."/>
        </authorList>
    </citation>
    <scope>NUCLEOTIDE SEQUENCE [LARGE SCALE GENOMIC DNA]</scope>
    <source>
        <strain evidence="2 3">DSM 45886</strain>
    </source>
</reference>
<proteinExistence type="predicted"/>